<reference evidence="1" key="1">
    <citation type="journal article" date="2014" name="Front. Microbiol.">
        <title>High frequency of phylogenetically diverse reductive dehalogenase-homologous genes in deep subseafloor sedimentary metagenomes.</title>
        <authorList>
            <person name="Kawai M."/>
            <person name="Futagami T."/>
            <person name="Toyoda A."/>
            <person name="Takaki Y."/>
            <person name="Nishi S."/>
            <person name="Hori S."/>
            <person name="Arai W."/>
            <person name="Tsubouchi T."/>
            <person name="Morono Y."/>
            <person name="Uchiyama I."/>
            <person name="Ito T."/>
            <person name="Fujiyama A."/>
            <person name="Inagaki F."/>
            <person name="Takami H."/>
        </authorList>
    </citation>
    <scope>NUCLEOTIDE SEQUENCE</scope>
    <source>
        <strain evidence="1">Expedition CK06-06</strain>
    </source>
</reference>
<dbReference type="EMBL" id="BARS01041829">
    <property type="protein sequence ID" value="GAG36463.1"/>
    <property type="molecule type" value="Genomic_DNA"/>
</dbReference>
<proteinExistence type="predicted"/>
<name>X0XII4_9ZZZZ</name>
<feature type="non-terminal residue" evidence="1">
    <location>
        <position position="1"/>
    </location>
</feature>
<protein>
    <submittedName>
        <fullName evidence="1">Uncharacterized protein</fullName>
    </submittedName>
</protein>
<dbReference type="AlphaFoldDB" id="X0XII4"/>
<sequence length="69" mass="7894">FSKIVVEEAEGFKVTGRTTIQELLDFGITEEKFEEITGFKVPDNKSVFVRDFIIDKGLEFGETKDKFAE</sequence>
<organism evidence="1">
    <name type="scientific">marine sediment metagenome</name>
    <dbReference type="NCBI Taxonomy" id="412755"/>
    <lineage>
        <taxon>unclassified sequences</taxon>
        <taxon>metagenomes</taxon>
        <taxon>ecological metagenomes</taxon>
    </lineage>
</organism>
<comment type="caution">
    <text evidence="1">The sequence shown here is derived from an EMBL/GenBank/DDBJ whole genome shotgun (WGS) entry which is preliminary data.</text>
</comment>
<gene>
    <name evidence="1" type="ORF">S01H1_63546</name>
</gene>
<evidence type="ECO:0000313" key="1">
    <source>
        <dbReference type="EMBL" id="GAG36463.1"/>
    </source>
</evidence>
<accession>X0XII4</accession>